<organism evidence="2 3">
    <name type="scientific">Hyphomicrobium denitrificans 1NES1</name>
    <dbReference type="NCBI Taxonomy" id="670307"/>
    <lineage>
        <taxon>Bacteria</taxon>
        <taxon>Pseudomonadati</taxon>
        <taxon>Pseudomonadota</taxon>
        <taxon>Alphaproteobacteria</taxon>
        <taxon>Hyphomicrobiales</taxon>
        <taxon>Hyphomicrobiaceae</taxon>
        <taxon>Hyphomicrobium</taxon>
    </lineage>
</organism>
<keyword evidence="3" id="KW-1185">Reference proteome</keyword>
<dbReference type="EMBL" id="CP005587">
    <property type="protein sequence ID" value="AGK56342.1"/>
    <property type="molecule type" value="Genomic_DNA"/>
</dbReference>
<reference evidence="2 3" key="1">
    <citation type="journal article" date="2013" name="Genome Announc.">
        <title>Genome sequences for three denitrifying bacterial strains isolated from a uranium- and nitrate-contaminated subsurface environment.</title>
        <authorList>
            <person name="Venkatramanan R."/>
            <person name="Prakash O."/>
            <person name="Woyke T."/>
            <person name="Chain P."/>
            <person name="Goodwin L.A."/>
            <person name="Watson D."/>
            <person name="Brooks S."/>
            <person name="Kostka J.E."/>
            <person name="Green S.J."/>
        </authorList>
    </citation>
    <scope>NUCLEOTIDE SEQUENCE [LARGE SCALE GENOMIC DNA]</scope>
    <source>
        <strain evidence="2 3">1NES1</strain>
    </source>
</reference>
<evidence type="ECO:0000313" key="3">
    <source>
        <dbReference type="Proteomes" id="UP000005952"/>
    </source>
</evidence>
<gene>
    <name evidence="2" type="ORF">HYPDE_23278</name>
</gene>
<proteinExistence type="predicted"/>
<sequence>MTRAQCPTLYLPLISQRSEPLASRFPSREHWPRSLRGCRGEIGDAIHRSAQAPYAPGTRGREIGPSDVHNLRSHMGA</sequence>
<dbReference type="KEGG" id="hdt:HYPDE_23278"/>
<evidence type="ECO:0000313" key="2">
    <source>
        <dbReference type="EMBL" id="AGK56342.1"/>
    </source>
</evidence>
<protein>
    <submittedName>
        <fullName evidence="2">Uncharacterized protein</fullName>
    </submittedName>
</protein>
<accession>N0B2C0</accession>
<name>N0B2C0_9HYPH</name>
<dbReference type="HOGENOM" id="CLU_2633297_0_0_5"/>
<evidence type="ECO:0000256" key="1">
    <source>
        <dbReference type="SAM" id="MobiDB-lite"/>
    </source>
</evidence>
<dbReference type="Proteomes" id="UP000005952">
    <property type="component" value="Chromosome"/>
</dbReference>
<dbReference type="AlphaFoldDB" id="N0B2C0"/>
<feature type="region of interest" description="Disordered" evidence="1">
    <location>
        <begin position="52"/>
        <end position="77"/>
    </location>
</feature>